<proteinExistence type="predicted"/>
<reference evidence="1 2" key="1">
    <citation type="submission" date="2023-08" db="EMBL/GenBank/DDBJ databases">
        <title>Functional and genomic diversity of the sorghum phyllosphere microbiome.</title>
        <authorList>
            <person name="Shade A."/>
        </authorList>
    </citation>
    <scope>NUCLEOTIDE SEQUENCE [LARGE SCALE GENOMIC DNA]</scope>
    <source>
        <strain evidence="1 2">SORGH_AS_0335</strain>
    </source>
</reference>
<organism evidence="1 2">
    <name type="scientific">Paracidovorax wautersii</name>
    <dbReference type="NCBI Taxonomy" id="1177982"/>
    <lineage>
        <taxon>Bacteria</taxon>
        <taxon>Pseudomonadati</taxon>
        <taxon>Pseudomonadota</taxon>
        <taxon>Betaproteobacteria</taxon>
        <taxon>Burkholderiales</taxon>
        <taxon>Comamonadaceae</taxon>
        <taxon>Paracidovorax</taxon>
    </lineage>
</organism>
<comment type="caution">
    <text evidence="1">The sequence shown here is derived from an EMBL/GenBank/DDBJ whole genome shotgun (WGS) entry which is preliminary data.</text>
</comment>
<dbReference type="Proteomes" id="UP001267710">
    <property type="component" value="Unassembled WGS sequence"/>
</dbReference>
<dbReference type="Pfam" id="PF19636">
    <property type="entry name" value="DUF6139"/>
    <property type="match status" value="1"/>
</dbReference>
<dbReference type="RefSeq" id="WP_309827038.1">
    <property type="nucleotide sequence ID" value="NZ_JAVIZX010000001.1"/>
</dbReference>
<dbReference type="InterPro" id="IPR046137">
    <property type="entry name" value="DUF6139"/>
</dbReference>
<gene>
    <name evidence="1" type="ORF">QE399_001190</name>
</gene>
<sequence length="78" mass="8967">MRVDIYRRAEAEGKFSHLVVPEGRPIPQEAINTDWESELQGQELDEEAAHWDDFGIPEPGQQLREKGYAITSVREQTD</sequence>
<evidence type="ECO:0000313" key="2">
    <source>
        <dbReference type="Proteomes" id="UP001267710"/>
    </source>
</evidence>
<keyword evidence="2" id="KW-1185">Reference proteome</keyword>
<protein>
    <submittedName>
        <fullName evidence="1">Uncharacterized protein</fullName>
    </submittedName>
</protein>
<accession>A0ABU1I947</accession>
<name>A0ABU1I947_9BURK</name>
<dbReference type="EMBL" id="JAVIZX010000001">
    <property type="protein sequence ID" value="MDR6213501.1"/>
    <property type="molecule type" value="Genomic_DNA"/>
</dbReference>
<evidence type="ECO:0000313" key="1">
    <source>
        <dbReference type="EMBL" id="MDR6213501.1"/>
    </source>
</evidence>